<dbReference type="Proteomes" id="UP001139157">
    <property type="component" value="Unassembled WGS sequence"/>
</dbReference>
<dbReference type="PANTHER" id="PTHR37574">
    <property type="entry name" value="LIPASE B"/>
    <property type="match status" value="1"/>
</dbReference>
<evidence type="ECO:0000313" key="2">
    <source>
        <dbReference type="EMBL" id="MCM6774100.1"/>
    </source>
</evidence>
<keyword evidence="2" id="KW-0378">Hydrolase</keyword>
<dbReference type="RefSeq" id="WP_251911409.1">
    <property type="nucleotide sequence ID" value="NZ_JAMRXG010000004.1"/>
</dbReference>
<dbReference type="Pfam" id="PF00561">
    <property type="entry name" value="Abhydrolase_1"/>
    <property type="match status" value="1"/>
</dbReference>
<dbReference type="InterPro" id="IPR053228">
    <property type="entry name" value="Stereospecific_Lipase"/>
</dbReference>
<dbReference type="Gene3D" id="3.40.50.1820">
    <property type="entry name" value="alpha/beta hydrolase"/>
    <property type="match status" value="1"/>
</dbReference>
<dbReference type="EMBL" id="JAMRXG010000004">
    <property type="protein sequence ID" value="MCM6774100.1"/>
    <property type="molecule type" value="Genomic_DNA"/>
</dbReference>
<accession>A0A9X2IXP9</accession>
<feature type="domain" description="AB hydrolase-1" evidence="1">
    <location>
        <begin position="81"/>
        <end position="194"/>
    </location>
</feature>
<protein>
    <submittedName>
        <fullName evidence="2">Alpha/beta fold hydrolase</fullName>
    </submittedName>
</protein>
<dbReference type="InterPro" id="IPR000073">
    <property type="entry name" value="AB_hydrolase_1"/>
</dbReference>
<dbReference type="AlphaFoldDB" id="A0A9X2IXP9"/>
<comment type="caution">
    <text evidence="2">The sequence shown here is derived from an EMBL/GenBank/DDBJ whole genome shotgun (WGS) entry which is preliminary data.</text>
</comment>
<evidence type="ECO:0000259" key="1">
    <source>
        <dbReference type="Pfam" id="PF00561"/>
    </source>
</evidence>
<name>A0A9X2IXP9_9NOCA</name>
<proteinExistence type="predicted"/>
<keyword evidence="3" id="KW-1185">Reference proteome</keyword>
<organism evidence="2 3">
    <name type="scientific">Nocardia pulmonis</name>
    <dbReference type="NCBI Taxonomy" id="2951408"/>
    <lineage>
        <taxon>Bacteria</taxon>
        <taxon>Bacillati</taxon>
        <taxon>Actinomycetota</taxon>
        <taxon>Actinomycetes</taxon>
        <taxon>Mycobacteriales</taxon>
        <taxon>Nocardiaceae</taxon>
        <taxon>Nocardia</taxon>
    </lineage>
</organism>
<gene>
    <name evidence="2" type="ORF">NDR86_11505</name>
</gene>
<reference evidence="2" key="1">
    <citation type="submission" date="2022-06" db="EMBL/GenBank/DDBJ databases">
        <title>Novel species in genus nocardia.</title>
        <authorList>
            <person name="Li F."/>
        </authorList>
    </citation>
    <scope>NUCLEOTIDE SEQUENCE</scope>
    <source>
        <strain evidence="2">CDC141</strain>
    </source>
</reference>
<dbReference type="GO" id="GO:0016787">
    <property type="term" value="F:hydrolase activity"/>
    <property type="evidence" value="ECO:0007669"/>
    <property type="project" value="UniProtKB-KW"/>
</dbReference>
<dbReference type="InterPro" id="IPR029058">
    <property type="entry name" value="AB_hydrolase_fold"/>
</dbReference>
<dbReference type="SUPFAM" id="SSF53474">
    <property type="entry name" value="alpha/beta-Hydrolases"/>
    <property type="match status" value="1"/>
</dbReference>
<dbReference type="PANTHER" id="PTHR37574:SF1">
    <property type="entry name" value="LIPASE B"/>
    <property type="match status" value="1"/>
</dbReference>
<sequence length="327" mass="34883">MSTFRRRLAVVTPAVSSLLAIVAITLFPGRADAIPEEPATGPLPVPFDLGAGILPGLFPESPPPGANDWNCKPAAQHPNPVILINSTATNQALAFAAGSPFLKNNGFCVFTFNYGNPAWLPGEIPLQSLDDIPNSARTLGAEVDRVLAATGATKVDLVGHSQGGGLLPLYYINVLGGNTKVDKMVGISPSNHGTTLSDIAFLRSFIPPVGWWIFDALGLVAPALTQQAIDAPLIEQIYGDGDTRPGVTYTTIVTRYDEIVTPYDQQYLHGPDVTDITLQDGCPADRSDHIATLYSERAWRFVLDALSPSTAMPVPCIRESPFFPGVH</sequence>
<evidence type="ECO:0000313" key="3">
    <source>
        <dbReference type="Proteomes" id="UP001139157"/>
    </source>
</evidence>